<keyword evidence="1" id="KW-0812">Transmembrane</keyword>
<evidence type="ECO:0000313" key="2">
    <source>
        <dbReference type="EMBL" id="PUE54047.1"/>
    </source>
</evidence>
<keyword evidence="3" id="KW-1185">Reference proteome</keyword>
<dbReference type="OrthoDB" id="8206526at2"/>
<dbReference type="RefSeq" id="WP_108312047.1">
    <property type="nucleotide sequence ID" value="NZ_NESN01000002.1"/>
</dbReference>
<dbReference type="Proteomes" id="UP000250790">
    <property type="component" value="Unassembled WGS sequence"/>
</dbReference>
<dbReference type="AlphaFoldDB" id="A0A315FLJ0"/>
<keyword evidence="1" id="KW-1133">Transmembrane helix</keyword>
<gene>
    <name evidence="2" type="ORF">B9Z37_05575</name>
</gene>
<protein>
    <submittedName>
        <fullName evidence="2">Uncharacterized protein</fullName>
    </submittedName>
</protein>
<sequence>MSADSDDLVKFISALALLVGGFCVVGWQVYEYLRYNIWTPVSVVTALEWMKIQWALNPTDWVGLYNILRKVPLSVAMIVSGWMVVMSEQK</sequence>
<proteinExistence type="predicted"/>
<organism evidence="2 3">
    <name type="scientific">Limnohabitans parvus II-B4</name>
    <dbReference type="NCBI Taxonomy" id="1293052"/>
    <lineage>
        <taxon>Bacteria</taxon>
        <taxon>Pseudomonadati</taxon>
        <taxon>Pseudomonadota</taxon>
        <taxon>Betaproteobacteria</taxon>
        <taxon>Burkholderiales</taxon>
        <taxon>Comamonadaceae</taxon>
        <taxon>Limnohabitans</taxon>
    </lineage>
</organism>
<name>A0A315FLJ0_9BURK</name>
<reference evidence="2 3" key="1">
    <citation type="submission" date="2017-04" db="EMBL/GenBank/DDBJ databases">
        <title>Unexpected and diverse lifestyles within the genus Limnohabitans.</title>
        <authorList>
            <person name="Kasalicky V."/>
            <person name="Mehrshad M."/>
            <person name="Andrei S.-A."/>
            <person name="Salcher M."/>
            <person name="Kratochvilova H."/>
            <person name="Simek K."/>
            <person name="Ghai R."/>
        </authorList>
    </citation>
    <scope>NUCLEOTIDE SEQUENCE [LARGE SCALE GENOMIC DNA]</scope>
    <source>
        <strain evidence="2 3">II-B4</strain>
    </source>
</reference>
<comment type="caution">
    <text evidence="2">The sequence shown here is derived from an EMBL/GenBank/DDBJ whole genome shotgun (WGS) entry which is preliminary data.</text>
</comment>
<feature type="transmembrane region" description="Helical" evidence="1">
    <location>
        <begin position="12"/>
        <end position="30"/>
    </location>
</feature>
<keyword evidence="1" id="KW-0472">Membrane</keyword>
<evidence type="ECO:0000256" key="1">
    <source>
        <dbReference type="SAM" id="Phobius"/>
    </source>
</evidence>
<dbReference type="EMBL" id="NESN01000002">
    <property type="protein sequence ID" value="PUE54047.1"/>
    <property type="molecule type" value="Genomic_DNA"/>
</dbReference>
<accession>A0A315FLJ0</accession>
<evidence type="ECO:0000313" key="3">
    <source>
        <dbReference type="Proteomes" id="UP000250790"/>
    </source>
</evidence>